<dbReference type="InterPro" id="IPR036047">
    <property type="entry name" value="F-box-like_dom_sf"/>
</dbReference>
<dbReference type="OrthoDB" id="2322499at2759"/>
<keyword evidence="4" id="KW-1185">Reference proteome</keyword>
<dbReference type="PROSITE" id="PS50181">
    <property type="entry name" value="FBOX"/>
    <property type="match status" value="1"/>
</dbReference>
<evidence type="ECO:0000313" key="4">
    <source>
        <dbReference type="Proteomes" id="UP000027265"/>
    </source>
</evidence>
<proteinExistence type="predicted"/>
<dbReference type="AlphaFoldDB" id="A0A067QHJ5"/>
<dbReference type="Proteomes" id="UP000027265">
    <property type="component" value="Unassembled WGS sequence"/>
</dbReference>
<dbReference type="STRING" id="933084.A0A067QHJ5"/>
<dbReference type="HOGENOM" id="CLU_010790_2_1_1"/>
<dbReference type="SMART" id="SM00256">
    <property type="entry name" value="FBOX"/>
    <property type="match status" value="1"/>
</dbReference>
<protein>
    <recommendedName>
        <fullName evidence="2">F-box domain-containing protein</fullName>
    </recommendedName>
</protein>
<dbReference type="SUPFAM" id="SSF81383">
    <property type="entry name" value="F-box domain"/>
    <property type="match status" value="1"/>
</dbReference>
<dbReference type="InParanoid" id="A0A067QHJ5"/>
<evidence type="ECO:0000259" key="2">
    <source>
        <dbReference type="PROSITE" id="PS50181"/>
    </source>
</evidence>
<name>A0A067QHJ5_9AGAM</name>
<evidence type="ECO:0000256" key="1">
    <source>
        <dbReference type="SAM" id="MobiDB-lite"/>
    </source>
</evidence>
<feature type="domain" description="F-box" evidence="2">
    <location>
        <begin position="59"/>
        <end position="108"/>
    </location>
</feature>
<sequence length="670" mass="77316">MAEPRRSTRLKAVPKPSVDANEKDTKDANNAPESNRSRKKKRTGAAVAKGMSRKRQGRLQLLPEMPLDILFEIFGQLMPMDLLRLSWTSKTLRSTLMSRSARSVWKQVLGNVPDLPPCPSDLTEAQYALLAFYPHCYYCGTPSVQTIAWYARVRSCKKCLKKYFVDASECFDMLPEDVADRLLDTVKWTNMLSKRYDETVYLASEILQVTEEVSPLVGNESALSEYITRREAQFQIISGHALLAFEWQDQQTAKRKEQRQEAYNTRALAISDRLEGLGYSEELLFALTRSPEIFIDDPLVNQPKELTERIWNNIKAPLISKMEVLRKFRINIRRTEVLIPRQTIVKQFVQSYVETFLPTRFSPSPADVCNMKPFKDIIELPSDVDVTFDDFMPIFEQLPELETQWRQGIERRLVRLVKGAPSDNDTDGPDTACLDLATTWFDCHICHDIISYPRVLFHKCMTAIDRRHPKCDVDSPHSPECIIFCRQRETLGGEPWDVDGTKLTYHQEASNLTRDFILDVCGMDPEVTTLKDMDALDHRFLCGICPANGPRVATWASAIWHMLRYHRGTAVKDHDWAILFGRRKILAKMLVRDDDSDEEVKPCSSYWCCSRCRTMRNFRNLALHIREVHGVEDVQPTDYYLYPDAPTHRPFRNVAFPDGEELEALLEWVE</sequence>
<reference evidence="4" key="1">
    <citation type="journal article" date="2014" name="Proc. Natl. Acad. Sci. U.S.A.">
        <title>Extensive sampling of basidiomycete genomes demonstrates inadequacy of the white-rot/brown-rot paradigm for wood decay fungi.</title>
        <authorList>
            <person name="Riley R."/>
            <person name="Salamov A.A."/>
            <person name="Brown D.W."/>
            <person name="Nagy L.G."/>
            <person name="Floudas D."/>
            <person name="Held B.W."/>
            <person name="Levasseur A."/>
            <person name="Lombard V."/>
            <person name="Morin E."/>
            <person name="Otillar R."/>
            <person name="Lindquist E.A."/>
            <person name="Sun H."/>
            <person name="LaButti K.M."/>
            <person name="Schmutz J."/>
            <person name="Jabbour D."/>
            <person name="Luo H."/>
            <person name="Baker S.E."/>
            <person name="Pisabarro A.G."/>
            <person name="Walton J.D."/>
            <person name="Blanchette R.A."/>
            <person name="Henrissat B."/>
            <person name="Martin F."/>
            <person name="Cullen D."/>
            <person name="Hibbett D.S."/>
            <person name="Grigoriev I.V."/>
        </authorList>
    </citation>
    <scope>NUCLEOTIDE SEQUENCE [LARGE SCALE GENOMIC DNA]</scope>
    <source>
        <strain evidence="4">MUCL 33604</strain>
    </source>
</reference>
<feature type="region of interest" description="Disordered" evidence="1">
    <location>
        <begin position="1"/>
        <end position="52"/>
    </location>
</feature>
<dbReference type="EMBL" id="KL197711">
    <property type="protein sequence ID" value="KDQ62076.1"/>
    <property type="molecule type" value="Genomic_DNA"/>
</dbReference>
<evidence type="ECO:0000313" key="3">
    <source>
        <dbReference type="EMBL" id="KDQ62076.1"/>
    </source>
</evidence>
<accession>A0A067QHJ5</accession>
<organism evidence="3 4">
    <name type="scientific">Jaapia argillacea MUCL 33604</name>
    <dbReference type="NCBI Taxonomy" id="933084"/>
    <lineage>
        <taxon>Eukaryota</taxon>
        <taxon>Fungi</taxon>
        <taxon>Dikarya</taxon>
        <taxon>Basidiomycota</taxon>
        <taxon>Agaricomycotina</taxon>
        <taxon>Agaricomycetes</taxon>
        <taxon>Agaricomycetidae</taxon>
        <taxon>Jaapiales</taxon>
        <taxon>Jaapiaceae</taxon>
        <taxon>Jaapia</taxon>
    </lineage>
</organism>
<dbReference type="Pfam" id="PF00646">
    <property type="entry name" value="F-box"/>
    <property type="match status" value="1"/>
</dbReference>
<dbReference type="InterPro" id="IPR001810">
    <property type="entry name" value="F-box_dom"/>
</dbReference>
<gene>
    <name evidence="3" type="ORF">JAAARDRAFT_170240</name>
</gene>